<reference evidence="3 4" key="1">
    <citation type="submission" date="2019-05" db="EMBL/GenBank/DDBJ databases">
        <title>Another draft genome of Portunus trituberculatus and its Hox gene families provides insights of decapod evolution.</title>
        <authorList>
            <person name="Jeong J.-H."/>
            <person name="Song I."/>
            <person name="Kim S."/>
            <person name="Choi T."/>
            <person name="Kim D."/>
            <person name="Ryu S."/>
            <person name="Kim W."/>
        </authorList>
    </citation>
    <scope>NUCLEOTIDE SEQUENCE [LARGE SCALE GENOMIC DNA]</scope>
    <source>
        <tissue evidence="3">Muscle</tissue>
    </source>
</reference>
<name>A0A5B7CQX2_PORTR</name>
<dbReference type="AlphaFoldDB" id="A0A5B7CQX2"/>
<evidence type="ECO:0000313" key="4">
    <source>
        <dbReference type="Proteomes" id="UP000324222"/>
    </source>
</evidence>
<evidence type="ECO:0000313" key="3">
    <source>
        <dbReference type="EMBL" id="MPC12102.1"/>
    </source>
</evidence>
<keyword evidence="2" id="KW-0812">Transmembrane</keyword>
<feature type="transmembrane region" description="Helical" evidence="2">
    <location>
        <begin position="68"/>
        <end position="90"/>
    </location>
</feature>
<gene>
    <name evidence="3" type="ORF">E2C01_004780</name>
</gene>
<accession>A0A5B7CQX2</accession>
<comment type="caution">
    <text evidence="3">The sequence shown here is derived from an EMBL/GenBank/DDBJ whole genome shotgun (WGS) entry which is preliminary data.</text>
</comment>
<evidence type="ECO:0000256" key="1">
    <source>
        <dbReference type="SAM" id="MobiDB-lite"/>
    </source>
</evidence>
<sequence>MAHRTSQSKVNSMLNLDGWEPSSGPLSVAESSGARTKRRLSFLILISALRVLLGSLAVGAGGLPCHPFSYLTQLLALSTLTLMIPPYVYLSTSFRDDQPFRKSTDHARMPQKA</sequence>
<organism evidence="3 4">
    <name type="scientific">Portunus trituberculatus</name>
    <name type="common">Swimming crab</name>
    <name type="synonym">Neptunus trituberculatus</name>
    <dbReference type="NCBI Taxonomy" id="210409"/>
    <lineage>
        <taxon>Eukaryota</taxon>
        <taxon>Metazoa</taxon>
        <taxon>Ecdysozoa</taxon>
        <taxon>Arthropoda</taxon>
        <taxon>Crustacea</taxon>
        <taxon>Multicrustacea</taxon>
        <taxon>Malacostraca</taxon>
        <taxon>Eumalacostraca</taxon>
        <taxon>Eucarida</taxon>
        <taxon>Decapoda</taxon>
        <taxon>Pleocyemata</taxon>
        <taxon>Brachyura</taxon>
        <taxon>Eubrachyura</taxon>
        <taxon>Portunoidea</taxon>
        <taxon>Portunidae</taxon>
        <taxon>Portuninae</taxon>
        <taxon>Portunus</taxon>
    </lineage>
</organism>
<feature type="compositionally biased region" description="Polar residues" evidence="1">
    <location>
        <begin position="1"/>
        <end position="14"/>
    </location>
</feature>
<feature type="transmembrane region" description="Helical" evidence="2">
    <location>
        <begin position="40"/>
        <end position="62"/>
    </location>
</feature>
<protein>
    <submittedName>
        <fullName evidence="3">Uncharacterized protein</fullName>
    </submittedName>
</protein>
<dbReference type="Proteomes" id="UP000324222">
    <property type="component" value="Unassembled WGS sequence"/>
</dbReference>
<feature type="region of interest" description="Disordered" evidence="1">
    <location>
        <begin position="1"/>
        <end position="33"/>
    </location>
</feature>
<dbReference type="EMBL" id="VSRR010000197">
    <property type="protein sequence ID" value="MPC12102.1"/>
    <property type="molecule type" value="Genomic_DNA"/>
</dbReference>
<keyword evidence="2" id="KW-0472">Membrane</keyword>
<proteinExistence type="predicted"/>
<keyword evidence="2" id="KW-1133">Transmembrane helix</keyword>
<keyword evidence="4" id="KW-1185">Reference proteome</keyword>
<evidence type="ECO:0000256" key="2">
    <source>
        <dbReference type="SAM" id="Phobius"/>
    </source>
</evidence>